<organism evidence="1 3">
    <name type="scientific">Treponema socranskii subsp. socranskii VPI DR56BR1116 = ATCC 35536</name>
    <dbReference type="NCBI Taxonomy" id="1125725"/>
    <lineage>
        <taxon>Bacteria</taxon>
        <taxon>Pseudomonadati</taxon>
        <taxon>Spirochaetota</taxon>
        <taxon>Spirochaetia</taxon>
        <taxon>Spirochaetales</taxon>
        <taxon>Treponemataceae</taxon>
        <taxon>Treponema</taxon>
    </lineage>
</organism>
<sequence>MSYLYTVRYIMYRSVYYLSRGERQRVIAQATGLTEAEIEQL</sequence>
<reference evidence="3 4" key="1">
    <citation type="submission" date="2013-08" db="EMBL/GenBank/DDBJ databases">
        <authorList>
            <person name="Durkin A.S."/>
            <person name="Haft D.R."/>
            <person name="McCorrison J."/>
            <person name="Torralba M."/>
            <person name="Gillis M."/>
            <person name="Haft D.H."/>
            <person name="Methe B."/>
            <person name="Sutton G."/>
            <person name="Nelson K.E."/>
        </authorList>
    </citation>
    <scope>NUCLEOTIDE SEQUENCE [LARGE SCALE GENOMIC DNA]</scope>
    <source>
        <strain evidence="2 4">ATCC 35536</strain>
        <strain evidence="1 3">VPI DR56BR1116</strain>
    </source>
</reference>
<dbReference type="Proteomes" id="UP000016646">
    <property type="component" value="Unassembled WGS sequence"/>
</dbReference>
<dbReference type="AlphaFoldDB" id="U1FJP4"/>
<comment type="caution">
    <text evidence="1">The sequence shown here is derived from an EMBL/GenBank/DDBJ whole genome shotgun (WGS) entry which is preliminary data.</text>
</comment>
<proteinExistence type="predicted"/>
<dbReference type="STRING" id="1125725.HMPREF1325_1192"/>
<gene>
    <name evidence="2" type="ORF">HMPREF0860_2611</name>
    <name evidence="1" type="ORF">HMPREF1325_1192</name>
</gene>
<dbReference type="PATRIC" id="fig|1125725.3.peg.2034"/>
<evidence type="ECO:0000313" key="2">
    <source>
        <dbReference type="EMBL" id="ERK04175.1"/>
    </source>
</evidence>
<protein>
    <submittedName>
        <fullName evidence="1">Uncharacterized protein</fullName>
    </submittedName>
</protein>
<dbReference type="EMBL" id="AUZJ01000050">
    <property type="protein sequence ID" value="ERF60008.1"/>
    <property type="molecule type" value="Genomic_DNA"/>
</dbReference>
<keyword evidence="4" id="KW-1185">Reference proteome</keyword>
<name>U1FJP4_TRESO</name>
<dbReference type="EMBL" id="AVQI01000027">
    <property type="protein sequence ID" value="ERK04175.1"/>
    <property type="molecule type" value="Genomic_DNA"/>
</dbReference>
<evidence type="ECO:0000313" key="3">
    <source>
        <dbReference type="Proteomes" id="UP000016412"/>
    </source>
</evidence>
<evidence type="ECO:0000313" key="1">
    <source>
        <dbReference type="EMBL" id="ERF60008.1"/>
    </source>
</evidence>
<accession>U1FJP4</accession>
<evidence type="ECO:0000313" key="4">
    <source>
        <dbReference type="Proteomes" id="UP000016646"/>
    </source>
</evidence>
<dbReference type="Proteomes" id="UP000016412">
    <property type="component" value="Unassembled WGS sequence"/>
</dbReference>